<dbReference type="PROSITE" id="PS51808">
    <property type="entry name" value="CHCH"/>
    <property type="match status" value="1"/>
</dbReference>
<dbReference type="HOGENOM" id="CLU_1865414_0_0_1"/>
<gene>
    <name evidence="4" type="ORF">KUCA_T00004779001</name>
</gene>
<dbReference type="RefSeq" id="XP_022460784.1">
    <property type="nucleotide sequence ID" value="XM_022605899.1"/>
</dbReference>
<dbReference type="OrthoDB" id="19091at2759"/>
<organism evidence="4 5">
    <name type="scientific">Kuraishia capsulata CBS 1993</name>
    <dbReference type="NCBI Taxonomy" id="1382522"/>
    <lineage>
        <taxon>Eukaryota</taxon>
        <taxon>Fungi</taxon>
        <taxon>Dikarya</taxon>
        <taxon>Ascomycota</taxon>
        <taxon>Saccharomycotina</taxon>
        <taxon>Pichiomycetes</taxon>
        <taxon>Pichiales</taxon>
        <taxon>Pichiaceae</taxon>
        <taxon>Kuraishia</taxon>
    </lineage>
</organism>
<dbReference type="InterPro" id="IPR007918">
    <property type="entry name" value="MDM35_apoptosis"/>
</dbReference>
<reference evidence="4" key="2">
    <citation type="submission" date="2014-02" db="EMBL/GenBank/DDBJ databases">
        <title>Complete DNA sequence of /Kuraishia capsulata/ illustrates novel genomic features among budding yeasts (/Saccharomycotina/).</title>
        <authorList>
            <person name="Morales L."/>
            <person name="Noel B."/>
            <person name="Porcel B."/>
            <person name="Marcet-Houben M."/>
            <person name="Hullo M-F."/>
            <person name="Sacerdot C."/>
            <person name="Tekaia F."/>
            <person name="Leh-Louis V."/>
            <person name="Despons L."/>
            <person name="Khanna V."/>
            <person name="Aury J-M."/>
            <person name="Barbe V."/>
            <person name="Couloux A."/>
            <person name="Labadie K."/>
            <person name="Pelletier E."/>
            <person name="Souciet J-L."/>
            <person name="Boekhout T."/>
            <person name="Gabaldon T."/>
            <person name="Wincker P."/>
            <person name="Dujon B."/>
        </authorList>
    </citation>
    <scope>NUCLEOTIDE SEQUENCE</scope>
    <source>
        <strain evidence="4">CBS 1993</strain>
    </source>
</reference>
<proteinExistence type="inferred from homology"/>
<protein>
    <recommendedName>
        <fullName evidence="6">Mitochondrial distribution and morphology protein 35</fullName>
    </recommendedName>
</protein>
<dbReference type="GO" id="GO:1990050">
    <property type="term" value="F:phosphatidic acid transfer activity"/>
    <property type="evidence" value="ECO:0007669"/>
    <property type="project" value="TreeGrafter"/>
</dbReference>
<dbReference type="STRING" id="1382522.W6MPZ3"/>
<comment type="similarity">
    <text evidence="1">Belongs to the TRIAP1/MDM35 family.</text>
</comment>
<evidence type="ECO:0000256" key="3">
    <source>
        <dbReference type="SAM" id="MobiDB-lite"/>
    </source>
</evidence>
<dbReference type="AlphaFoldDB" id="W6MPZ3"/>
<keyword evidence="2" id="KW-1015">Disulfide bond</keyword>
<evidence type="ECO:0000313" key="4">
    <source>
        <dbReference type="EMBL" id="CDK28794.1"/>
    </source>
</evidence>
<dbReference type="GeneID" id="34522172"/>
<feature type="region of interest" description="Disordered" evidence="3">
    <location>
        <begin position="118"/>
        <end position="137"/>
    </location>
</feature>
<evidence type="ECO:0000256" key="1">
    <source>
        <dbReference type="ARBA" id="ARBA00006196"/>
    </source>
</evidence>
<name>W6MPZ3_9ASCO</name>
<accession>W6MPZ3</accession>
<dbReference type="GO" id="GO:0045332">
    <property type="term" value="P:phospholipid translocation"/>
    <property type="evidence" value="ECO:0007669"/>
    <property type="project" value="TreeGrafter"/>
</dbReference>
<dbReference type="PANTHER" id="PTHR46403">
    <property type="entry name" value="TP53-REGULATED INHIBITOR OF APOPTOSIS 1"/>
    <property type="match status" value="1"/>
</dbReference>
<reference evidence="4" key="1">
    <citation type="submission" date="2013-12" db="EMBL/GenBank/DDBJ databases">
        <authorList>
            <person name="Genoscope - CEA"/>
        </authorList>
    </citation>
    <scope>NUCLEOTIDE SEQUENCE</scope>
    <source>
        <strain evidence="4">CBS 1993</strain>
    </source>
</reference>
<dbReference type="PANTHER" id="PTHR46403:SF1">
    <property type="entry name" value="TP53-REGULATED INHIBITOR OF APOPTOSIS 1"/>
    <property type="match status" value="1"/>
</dbReference>
<evidence type="ECO:0000256" key="2">
    <source>
        <dbReference type="ARBA" id="ARBA00023157"/>
    </source>
</evidence>
<sequence length="137" mass="15760">MILLQTLRFNTKLGRDNTNKTLSNLPHQQNHISLALTNQYYAKLTQKTMGNILSASFAEECTPAKQKYDDCFNHWYSEKFLKGKSMENECEDLWVEYQQCVEVHLIKKGIKPMLDEARSDAPFEKGGVPLAESESKK</sequence>
<dbReference type="GO" id="GO:0005829">
    <property type="term" value="C:cytosol"/>
    <property type="evidence" value="ECO:0007669"/>
    <property type="project" value="TreeGrafter"/>
</dbReference>
<dbReference type="EMBL" id="HG793130">
    <property type="protein sequence ID" value="CDK28794.1"/>
    <property type="molecule type" value="Genomic_DNA"/>
</dbReference>
<keyword evidence="5" id="KW-1185">Reference proteome</keyword>
<evidence type="ECO:0000313" key="5">
    <source>
        <dbReference type="Proteomes" id="UP000019384"/>
    </source>
</evidence>
<dbReference type="Pfam" id="PF05254">
    <property type="entry name" value="UPF0203"/>
    <property type="match status" value="1"/>
</dbReference>
<dbReference type="GO" id="GO:0005758">
    <property type="term" value="C:mitochondrial intermembrane space"/>
    <property type="evidence" value="ECO:0007669"/>
    <property type="project" value="TreeGrafter"/>
</dbReference>
<evidence type="ECO:0008006" key="6">
    <source>
        <dbReference type="Google" id="ProtNLM"/>
    </source>
</evidence>
<dbReference type="Proteomes" id="UP000019384">
    <property type="component" value="Unassembled WGS sequence"/>
</dbReference>
<dbReference type="GO" id="GO:0005634">
    <property type="term" value="C:nucleus"/>
    <property type="evidence" value="ECO:0007669"/>
    <property type="project" value="TreeGrafter"/>
</dbReference>